<proteinExistence type="inferred from homology"/>
<evidence type="ECO:0000256" key="5">
    <source>
        <dbReference type="ARBA" id="ARBA00023136"/>
    </source>
</evidence>
<keyword evidence="8" id="KW-1185">Reference proteome</keyword>
<dbReference type="InterPro" id="IPR043476">
    <property type="entry name" value="Yro2-like_7TM"/>
</dbReference>
<feature type="transmembrane region" description="Helical" evidence="6">
    <location>
        <begin position="218"/>
        <end position="238"/>
    </location>
</feature>
<name>A0A165U126_9APHY</name>
<dbReference type="EMBL" id="KV429034">
    <property type="protein sequence ID" value="KZT74240.1"/>
    <property type="molecule type" value="Genomic_DNA"/>
</dbReference>
<dbReference type="Pfam" id="PF01036">
    <property type="entry name" value="Bac_rhodopsin"/>
    <property type="match status" value="1"/>
</dbReference>
<sequence length="269" mass="30006">MAGNQALQVNPPDAQEHVSTNGSDWLWAAFSIQGFALLATFVAFVARPRGTRLFHNIALVVMATSTVAYFSMASDLGATPIETEFRTATTRQIWYVRYIQWFINWPLLVLSCLLATGLSLSDILTTMFMSVLVVVAWLVGALVHTSYKWGYFVFGLVALIFVWFQLLVHAPQTNFASPTTISKPYWLGAAYLFFILLTYPICWGCSEGGNVITVTSEMIWYGILDICIGPGFFLLYFLNLRKIDYAAFGFQSGKWVEGAPVASSEKPRV</sequence>
<evidence type="ECO:0000313" key="8">
    <source>
        <dbReference type="Proteomes" id="UP000076727"/>
    </source>
</evidence>
<feature type="transmembrane region" description="Helical" evidence="6">
    <location>
        <begin position="53"/>
        <end position="73"/>
    </location>
</feature>
<feature type="transmembrane region" description="Helical" evidence="6">
    <location>
        <begin position="123"/>
        <end position="143"/>
    </location>
</feature>
<dbReference type="PRINTS" id="PR00251">
    <property type="entry name" value="BACTRLOPSIN"/>
</dbReference>
<dbReference type="CDD" id="cd15239">
    <property type="entry name" value="7tm_YRO2_fungal-like"/>
    <property type="match status" value="1"/>
</dbReference>
<evidence type="ECO:0000256" key="1">
    <source>
        <dbReference type="ARBA" id="ARBA00004141"/>
    </source>
</evidence>
<feature type="transmembrane region" description="Helical" evidence="6">
    <location>
        <begin position="189"/>
        <end position="206"/>
    </location>
</feature>
<dbReference type="PANTHER" id="PTHR28286">
    <property type="match status" value="1"/>
</dbReference>
<dbReference type="Proteomes" id="UP000076727">
    <property type="component" value="Unassembled WGS sequence"/>
</dbReference>
<evidence type="ECO:0000256" key="6">
    <source>
        <dbReference type="SAM" id="Phobius"/>
    </source>
</evidence>
<dbReference type="GO" id="GO:0005886">
    <property type="term" value="C:plasma membrane"/>
    <property type="evidence" value="ECO:0007669"/>
    <property type="project" value="TreeGrafter"/>
</dbReference>
<feature type="transmembrane region" description="Helical" evidence="6">
    <location>
        <begin position="93"/>
        <end position="116"/>
    </location>
</feature>
<evidence type="ECO:0000313" key="7">
    <source>
        <dbReference type="EMBL" id="KZT74240.1"/>
    </source>
</evidence>
<comment type="similarity">
    <text evidence="2">Belongs to the archaeal/bacterial/fungal opsin family.</text>
</comment>
<evidence type="ECO:0000256" key="2">
    <source>
        <dbReference type="ARBA" id="ARBA00008130"/>
    </source>
</evidence>
<dbReference type="InterPro" id="IPR001425">
    <property type="entry name" value="Arc/bac/fun_rhodopsins"/>
</dbReference>
<feature type="transmembrane region" description="Helical" evidence="6">
    <location>
        <begin position="25"/>
        <end position="46"/>
    </location>
</feature>
<gene>
    <name evidence="7" type="ORF">DAEQUDRAFT_702534</name>
</gene>
<comment type="subcellular location">
    <subcellularLocation>
        <location evidence="1">Membrane</location>
        <topology evidence="1">Multi-pass membrane protein</topology>
    </subcellularLocation>
</comment>
<dbReference type="Gene3D" id="1.20.1070.10">
    <property type="entry name" value="Rhodopsin 7-helix transmembrane proteins"/>
    <property type="match status" value="1"/>
</dbReference>
<dbReference type="SMART" id="SM01021">
    <property type="entry name" value="Bac_rhodopsin"/>
    <property type="match status" value="1"/>
</dbReference>
<keyword evidence="5 6" id="KW-0472">Membrane</keyword>
<keyword evidence="3 6" id="KW-0812">Transmembrane</keyword>
<dbReference type="AlphaFoldDB" id="A0A165U126"/>
<dbReference type="PANTHER" id="PTHR28286:SF1">
    <property type="entry name" value="30 KDA HEAT SHOCK PROTEIN-RELATED"/>
    <property type="match status" value="1"/>
</dbReference>
<evidence type="ECO:0000256" key="4">
    <source>
        <dbReference type="ARBA" id="ARBA00022989"/>
    </source>
</evidence>
<keyword evidence="4 6" id="KW-1133">Transmembrane helix</keyword>
<dbReference type="SUPFAM" id="SSF81321">
    <property type="entry name" value="Family A G protein-coupled receptor-like"/>
    <property type="match status" value="1"/>
</dbReference>
<reference evidence="7 8" key="1">
    <citation type="journal article" date="2016" name="Mol. Biol. Evol.">
        <title>Comparative Genomics of Early-Diverging Mushroom-Forming Fungi Provides Insights into the Origins of Lignocellulose Decay Capabilities.</title>
        <authorList>
            <person name="Nagy L.G."/>
            <person name="Riley R."/>
            <person name="Tritt A."/>
            <person name="Adam C."/>
            <person name="Daum C."/>
            <person name="Floudas D."/>
            <person name="Sun H."/>
            <person name="Yadav J.S."/>
            <person name="Pangilinan J."/>
            <person name="Larsson K.H."/>
            <person name="Matsuura K."/>
            <person name="Barry K."/>
            <person name="Labutti K."/>
            <person name="Kuo R."/>
            <person name="Ohm R.A."/>
            <person name="Bhattacharya S.S."/>
            <person name="Shirouzu T."/>
            <person name="Yoshinaga Y."/>
            <person name="Martin F.M."/>
            <person name="Grigoriev I.V."/>
            <person name="Hibbett D.S."/>
        </authorList>
    </citation>
    <scope>NUCLEOTIDE SEQUENCE [LARGE SCALE GENOMIC DNA]</scope>
    <source>
        <strain evidence="7 8">L-15889</strain>
    </source>
</reference>
<dbReference type="OrthoDB" id="536545at2759"/>
<accession>A0A165U126</accession>
<evidence type="ECO:0000256" key="3">
    <source>
        <dbReference type="ARBA" id="ARBA00022692"/>
    </source>
</evidence>
<keyword evidence="7" id="KW-0346">Stress response</keyword>
<protein>
    <submittedName>
        <fullName evidence="7">Heat shock protein 30</fullName>
    </submittedName>
</protein>
<dbReference type="GO" id="GO:0005783">
    <property type="term" value="C:endoplasmic reticulum"/>
    <property type="evidence" value="ECO:0007669"/>
    <property type="project" value="TreeGrafter"/>
</dbReference>
<organism evidence="7 8">
    <name type="scientific">Daedalea quercina L-15889</name>
    <dbReference type="NCBI Taxonomy" id="1314783"/>
    <lineage>
        <taxon>Eukaryota</taxon>
        <taxon>Fungi</taxon>
        <taxon>Dikarya</taxon>
        <taxon>Basidiomycota</taxon>
        <taxon>Agaricomycotina</taxon>
        <taxon>Agaricomycetes</taxon>
        <taxon>Polyporales</taxon>
        <taxon>Fomitopsis</taxon>
    </lineage>
</organism>
<feature type="transmembrane region" description="Helical" evidence="6">
    <location>
        <begin position="149"/>
        <end position="168"/>
    </location>
</feature>